<dbReference type="AlphaFoldDB" id="I9WNZ9"/>
<evidence type="ECO:0000313" key="3">
    <source>
        <dbReference type="Proteomes" id="UP000005838"/>
    </source>
</evidence>
<dbReference type="EMBL" id="AKPP01000003">
    <property type="protein sequence ID" value="EJC07632.1"/>
    <property type="molecule type" value="Genomic_DNA"/>
</dbReference>
<organism evidence="2 3">
    <name type="scientific">Helicobacter pylori Hp P-15</name>
    <dbReference type="NCBI Taxonomy" id="992080"/>
    <lineage>
        <taxon>Bacteria</taxon>
        <taxon>Pseudomonadati</taxon>
        <taxon>Campylobacterota</taxon>
        <taxon>Epsilonproteobacteria</taxon>
        <taxon>Campylobacterales</taxon>
        <taxon>Helicobacteraceae</taxon>
        <taxon>Helicobacter</taxon>
    </lineage>
</organism>
<keyword evidence="1" id="KW-0472">Membrane</keyword>
<sequence>MVLTLFSSIKPLHQLNSYALLYSFMPFLLCLCSLSLFFNAFNDKRLNFR</sequence>
<keyword evidence="1" id="KW-0812">Transmembrane</keyword>
<evidence type="ECO:0000256" key="1">
    <source>
        <dbReference type="SAM" id="Phobius"/>
    </source>
</evidence>
<feature type="transmembrane region" description="Helical" evidence="1">
    <location>
        <begin position="20"/>
        <end position="41"/>
    </location>
</feature>
<dbReference type="Proteomes" id="UP000005838">
    <property type="component" value="Unassembled WGS sequence"/>
</dbReference>
<gene>
    <name evidence="2" type="ORF">HPHPP15_0965</name>
</gene>
<accession>I9WNZ9</accession>
<keyword evidence="1" id="KW-1133">Transmembrane helix</keyword>
<evidence type="ECO:0000313" key="2">
    <source>
        <dbReference type="EMBL" id="EJC07632.1"/>
    </source>
</evidence>
<proteinExistence type="predicted"/>
<reference evidence="2 3" key="1">
    <citation type="journal article" date="2013" name="Pathog. Dis.">
        <title>Genome sequences of 65 Helicobacter pylori strains isolated from asymptomatic individuals and patients with gastric cancer, peptic ulcer disease, or gastritis.</title>
        <authorList>
            <person name="Blanchard T.G."/>
            <person name="Czinn S.J."/>
            <person name="Correa P."/>
            <person name="Nakazawa T."/>
            <person name="Keelan M."/>
            <person name="Morningstar L."/>
            <person name="Santana-Cruz I."/>
            <person name="Maroo A."/>
            <person name="McCracken C."/>
            <person name="Shefchek K."/>
            <person name="Daugherty S."/>
            <person name="Song Y."/>
            <person name="Fraser C.M."/>
            <person name="Fricke W.F."/>
        </authorList>
    </citation>
    <scope>NUCLEOTIDE SEQUENCE [LARGE SCALE GENOMIC DNA]</scope>
    <source>
        <strain evidence="2 3">Hp P-15</strain>
    </source>
</reference>
<protein>
    <submittedName>
        <fullName evidence="2">Uncharacterized protein</fullName>
    </submittedName>
</protein>
<comment type="caution">
    <text evidence="2">The sequence shown here is derived from an EMBL/GenBank/DDBJ whole genome shotgun (WGS) entry which is preliminary data.</text>
</comment>
<name>I9WNZ9_HELPX</name>